<dbReference type="EMBL" id="MPUH01000511">
    <property type="protein sequence ID" value="OMJ78651.1"/>
    <property type="molecule type" value="Genomic_DNA"/>
</dbReference>
<accession>A0A1R2BPG4</accession>
<protein>
    <recommendedName>
        <fullName evidence="3">PH domain-containing protein</fullName>
    </recommendedName>
</protein>
<comment type="caution">
    <text evidence="1">The sequence shown here is derived from an EMBL/GenBank/DDBJ whole genome shotgun (WGS) entry which is preliminary data.</text>
</comment>
<reference evidence="1 2" key="1">
    <citation type="submission" date="2016-11" db="EMBL/GenBank/DDBJ databases">
        <title>The macronuclear genome of Stentor coeruleus: a giant cell with tiny introns.</title>
        <authorList>
            <person name="Slabodnick M."/>
            <person name="Ruby J.G."/>
            <person name="Reiff S.B."/>
            <person name="Swart E.C."/>
            <person name="Gosai S."/>
            <person name="Prabakaran S."/>
            <person name="Witkowska E."/>
            <person name="Larue G.E."/>
            <person name="Fisher S."/>
            <person name="Freeman R.M."/>
            <person name="Gunawardena J."/>
            <person name="Chu W."/>
            <person name="Stover N.A."/>
            <person name="Gregory B.D."/>
            <person name="Nowacki M."/>
            <person name="Derisi J."/>
            <person name="Roy S.W."/>
            <person name="Marshall W.F."/>
            <person name="Sood P."/>
        </authorList>
    </citation>
    <scope>NUCLEOTIDE SEQUENCE [LARGE SCALE GENOMIC DNA]</scope>
    <source>
        <strain evidence="1">WM001</strain>
    </source>
</reference>
<keyword evidence="2" id="KW-1185">Reference proteome</keyword>
<dbReference type="OrthoDB" id="325128at2759"/>
<name>A0A1R2BPG4_9CILI</name>
<evidence type="ECO:0000313" key="1">
    <source>
        <dbReference type="EMBL" id="OMJ78651.1"/>
    </source>
</evidence>
<evidence type="ECO:0008006" key="3">
    <source>
        <dbReference type="Google" id="ProtNLM"/>
    </source>
</evidence>
<evidence type="ECO:0000313" key="2">
    <source>
        <dbReference type="Proteomes" id="UP000187209"/>
    </source>
</evidence>
<organism evidence="1 2">
    <name type="scientific">Stentor coeruleus</name>
    <dbReference type="NCBI Taxonomy" id="5963"/>
    <lineage>
        <taxon>Eukaryota</taxon>
        <taxon>Sar</taxon>
        <taxon>Alveolata</taxon>
        <taxon>Ciliophora</taxon>
        <taxon>Postciliodesmatophora</taxon>
        <taxon>Heterotrichea</taxon>
        <taxon>Heterotrichida</taxon>
        <taxon>Stentoridae</taxon>
        <taxon>Stentor</taxon>
    </lineage>
</organism>
<sequence length="330" mass="38367">MHLNKSELSQKCFANIYTQNMKALTPGKVWVNSTGEIQFSVGLDQKLMSFKLSHNTIVIANDKACQEFASTNNTVKKGFYLKLSDHYQMCYLIFDDERVYNAWIQGLNKYVNAERPEGNLESYGNIYDLSINNSENNAWLDIKLTAVKDDLSSITEYFFFDLSQSNLYVSVREVLASIEGYLDLVNTMILKEFLLDIVRNDFTNKFVMDIVTESRLKNFEFKFNTNQVFKNYYREMNREKLDSNMTQLLKRSSAVYDNVSNAFKVLEIQKLTLQMQLQDFFITSFKPESQDKVKNLEKNLERILRYRELHPNGESGSCLGQNNPCNCAVF</sequence>
<gene>
    <name evidence="1" type="ORF">SteCoe_21493</name>
</gene>
<dbReference type="Proteomes" id="UP000187209">
    <property type="component" value="Unassembled WGS sequence"/>
</dbReference>
<proteinExistence type="predicted"/>
<dbReference type="AlphaFoldDB" id="A0A1R2BPG4"/>